<reference evidence="1 2" key="1">
    <citation type="submission" date="2024-11" db="EMBL/GenBank/DDBJ databases">
        <title>Chromosome-level genome assembly of Eucalyptus globulus Labill. provides insights into its genome evolution.</title>
        <authorList>
            <person name="Li X."/>
        </authorList>
    </citation>
    <scope>NUCLEOTIDE SEQUENCE [LARGE SCALE GENOMIC DNA]</scope>
    <source>
        <strain evidence="1">CL2024</strain>
        <tissue evidence="1">Fresh tender leaves</tissue>
    </source>
</reference>
<organism evidence="1 2">
    <name type="scientific">Eucalyptus globulus</name>
    <name type="common">Tasmanian blue gum</name>
    <dbReference type="NCBI Taxonomy" id="34317"/>
    <lineage>
        <taxon>Eukaryota</taxon>
        <taxon>Viridiplantae</taxon>
        <taxon>Streptophyta</taxon>
        <taxon>Embryophyta</taxon>
        <taxon>Tracheophyta</taxon>
        <taxon>Spermatophyta</taxon>
        <taxon>Magnoliopsida</taxon>
        <taxon>eudicotyledons</taxon>
        <taxon>Gunneridae</taxon>
        <taxon>Pentapetalae</taxon>
        <taxon>rosids</taxon>
        <taxon>malvids</taxon>
        <taxon>Myrtales</taxon>
        <taxon>Myrtaceae</taxon>
        <taxon>Myrtoideae</taxon>
        <taxon>Eucalypteae</taxon>
        <taxon>Eucalyptus</taxon>
    </lineage>
</organism>
<evidence type="ECO:0000313" key="1">
    <source>
        <dbReference type="EMBL" id="KAL3718260.1"/>
    </source>
</evidence>
<comment type="caution">
    <text evidence="1">The sequence shown here is derived from an EMBL/GenBank/DDBJ whole genome shotgun (WGS) entry which is preliminary data.</text>
</comment>
<dbReference type="EMBL" id="JBJKBG010000010">
    <property type="protein sequence ID" value="KAL3718260.1"/>
    <property type="molecule type" value="Genomic_DNA"/>
</dbReference>
<proteinExistence type="predicted"/>
<accession>A0ABD3IWE0</accession>
<sequence length="197" mass="21199">MSLPDSETKYGKMSRETSEVYDSVFGFLMNFADKAETIVPHPKSGAIVDDDTTNQVPVDGEEEPLENVGNGNAGETFDKLPVTAKEELLKDLFGEILGNMLDKLPADGKEAFLVRCFDGLFPKLPCESQRATEIKVKGLLSPSQEAFTTLSPPESPSALGNQFPGDALEPVGFSIKYPKTIIKDKGGKGGGGGGRRW</sequence>
<dbReference type="AlphaFoldDB" id="A0ABD3IWE0"/>
<protein>
    <submittedName>
        <fullName evidence="1">Uncharacterized protein</fullName>
    </submittedName>
</protein>
<keyword evidence="2" id="KW-1185">Reference proteome</keyword>
<evidence type="ECO:0000313" key="2">
    <source>
        <dbReference type="Proteomes" id="UP001634007"/>
    </source>
</evidence>
<name>A0ABD3IWE0_EUCGL</name>
<dbReference type="Proteomes" id="UP001634007">
    <property type="component" value="Unassembled WGS sequence"/>
</dbReference>
<gene>
    <name evidence="1" type="ORF">ACJRO7_003404</name>
</gene>